<keyword evidence="7" id="KW-0406">Ion transport</keyword>
<dbReference type="PANTHER" id="PTHR32507">
    <property type="entry name" value="NA(+)/H(+) ANTIPORTER 1"/>
    <property type="match status" value="1"/>
</dbReference>
<keyword evidence="8 9" id="KW-0472">Membrane</keyword>
<keyword evidence="12" id="KW-1185">Reference proteome</keyword>
<dbReference type="Proteomes" id="UP000199138">
    <property type="component" value="Unassembled WGS sequence"/>
</dbReference>
<keyword evidence="3" id="KW-0050">Antiport</keyword>
<keyword evidence="6 9" id="KW-1133">Transmembrane helix</keyword>
<keyword evidence="2" id="KW-0813">Transport</keyword>
<feature type="transmembrane region" description="Helical" evidence="9">
    <location>
        <begin position="59"/>
        <end position="77"/>
    </location>
</feature>
<dbReference type="EMBL" id="FPBK01000001">
    <property type="protein sequence ID" value="SFU32499.1"/>
    <property type="molecule type" value="Genomic_DNA"/>
</dbReference>
<comment type="subcellular location">
    <subcellularLocation>
        <location evidence="1">Cell membrane</location>
        <topology evidence="1">Multi-pass membrane protein</topology>
    </subcellularLocation>
</comment>
<evidence type="ECO:0000256" key="8">
    <source>
        <dbReference type="ARBA" id="ARBA00023136"/>
    </source>
</evidence>
<dbReference type="GO" id="GO:0015297">
    <property type="term" value="F:antiporter activity"/>
    <property type="evidence" value="ECO:0007669"/>
    <property type="project" value="UniProtKB-KW"/>
</dbReference>
<reference evidence="11 12" key="1">
    <citation type="submission" date="2016-10" db="EMBL/GenBank/DDBJ databases">
        <authorList>
            <person name="de Groot N.N."/>
        </authorList>
    </citation>
    <scope>NUCLEOTIDE SEQUENCE [LARGE SCALE GENOMIC DNA]</scope>
    <source>
        <strain evidence="11 12">CGMCC 1.12333</strain>
    </source>
</reference>
<feature type="transmembrane region" description="Helical" evidence="9">
    <location>
        <begin position="97"/>
        <end position="130"/>
    </location>
</feature>
<dbReference type="Gene3D" id="1.20.1530.20">
    <property type="match status" value="1"/>
</dbReference>
<keyword evidence="4" id="KW-1003">Cell membrane</keyword>
<sequence length="142" mass="15558">MTLSIENILLIGSLLLVISIVAGKTSYKFGVPILVFFLLTGMIAGSEGLGGIHFDNPVLARFVGVVAFNFILFSGGLETRFSSIKPVLSQGVTLSTIGVLITAGATGTFVYYITDFSIFESLLVGCYYFFYRRRCCLFYFEI</sequence>
<accession>A0A1I7F8P4</accession>
<evidence type="ECO:0000256" key="4">
    <source>
        <dbReference type="ARBA" id="ARBA00022475"/>
    </source>
</evidence>
<evidence type="ECO:0000256" key="2">
    <source>
        <dbReference type="ARBA" id="ARBA00022448"/>
    </source>
</evidence>
<evidence type="ECO:0000313" key="12">
    <source>
        <dbReference type="Proteomes" id="UP000199138"/>
    </source>
</evidence>
<dbReference type="STRING" id="1224947.SAMN05216480_101741"/>
<dbReference type="AlphaFoldDB" id="A0A1I7F8P4"/>
<evidence type="ECO:0000256" key="6">
    <source>
        <dbReference type="ARBA" id="ARBA00022989"/>
    </source>
</evidence>
<gene>
    <name evidence="11" type="ORF">SAMN05216480_101741</name>
</gene>
<evidence type="ECO:0000256" key="5">
    <source>
        <dbReference type="ARBA" id="ARBA00022692"/>
    </source>
</evidence>
<evidence type="ECO:0000256" key="1">
    <source>
        <dbReference type="ARBA" id="ARBA00004651"/>
    </source>
</evidence>
<dbReference type="InterPro" id="IPR006153">
    <property type="entry name" value="Cation/H_exchanger_TM"/>
</dbReference>
<protein>
    <submittedName>
        <fullName evidence="11">Cell volume regulation protein A</fullName>
    </submittedName>
</protein>
<evidence type="ECO:0000256" key="9">
    <source>
        <dbReference type="SAM" id="Phobius"/>
    </source>
</evidence>
<feature type="domain" description="Cation/H+ exchanger transmembrane" evidence="10">
    <location>
        <begin position="18"/>
        <end position="125"/>
    </location>
</feature>
<keyword evidence="5 9" id="KW-0812">Transmembrane</keyword>
<evidence type="ECO:0000256" key="7">
    <source>
        <dbReference type="ARBA" id="ARBA00023065"/>
    </source>
</evidence>
<evidence type="ECO:0000259" key="10">
    <source>
        <dbReference type="Pfam" id="PF00999"/>
    </source>
</evidence>
<evidence type="ECO:0000256" key="3">
    <source>
        <dbReference type="ARBA" id="ARBA00022449"/>
    </source>
</evidence>
<dbReference type="GO" id="GO:1902600">
    <property type="term" value="P:proton transmembrane transport"/>
    <property type="evidence" value="ECO:0007669"/>
    <property type="project" value="InterPro"/>
</dbReference>
<name>A0A1I7F8P4_9FLAO</name>
<dbReference type="InterPro" id="IPR038770">
    <property type="entry name" value="Na+/solute_symporter_sf"/>
</dbReference>
<dbReference type="GO" id="GO:0005886">
    <property type="term" value="C:plasma membrane"/>
    <property type="evidence" value="ECO:0007669"/>
    <property type="project" value="UniProtKB-SubCell"/>
</dbReference>
<dbReference type="RefSeq" id="WP_317040055.1">
    <property type="nucleotide sequence ID" value="NZ_FPBK01000001.1"/>
</dbReference>
<proteinExistence type="predicted"/>
<dbReference type="PANTHER" id="PTHR32507:SF7">
    <property type="entry name" value="K(+)_H(+) ANTIPORTER NHAP2"/>
    <property type="match status" value="1"/>
</dbReference>
<feature type="transmembrane region" description="Helical" evidence="9">
    <location>
        <begin position="33"/>
        <end position="52"/>
    </location>
</feature>
<organism evidence="11 12">
    <name type="scientific">Pustulibacterium marinum</name>
    <dbReference type="NCBI Taxonomy" id="1224947"/>
    <lineage>
        <taxon>Bacteria</taxon>
        <taxon>Pseudomonadati</taxon>
        <taxon>Bacteroidota</taxon>
        <taxon>Flavobacteriia</taxon>
        <taxon>Flavobacteriales</taxon>
        <taxon>Flavobacteriaceae</taxon>
        <taxon>Pustulibacterium</taxon>
    </lineage>
</organism>
<dbReference type="Pfam" id="PF00999">
    <property type="entry name" value="Na_H_Exchanger"/>
    <property type="match status" value="1"/>
</dbReference>
<evidence type="ECO:0000313" key="11">
    <source>
        <dbReference type="EMBL" id="SFU32499.1"/>
    </source>
</evidence>